<name>A0A9P8LG96_9PEZI</name>
<organism evidence="2 3">
    <name type="scientific">Trichoglossum hirsutum</name>
    <dbReference type="NCBI Taxonomy" id="265104"/>
    <lineage>
        <taxon>Eukaryota</taxon>
        <taxon>Fungi</taxon>
        <taxon>Dikarya</taxon>
        <taxon>Ascomycota</taxon>
        <taxon>Pezizomycotina</taxon>
        <taxon>Geoglossomycetes</taxon>
        <taxon>Geoglossales</taxon>
        <taxon>Geoglossaceae</taxon>
        <taxon>Trichoglossum</taxon>
    </lineage>
</organism>
<evidence type="ECO:0000313" key="2">
    <source>
        <dbReference type="EMBL" id="KAH0564729.1"/>
    </source>
</evidence>
<feature type="region of interest" description="Disordered" evidence="1">
    <location>
        <begin position="214"/>
        <end position="289"/>
    </location>
</feature>
<reference evidence="2" key="1">
    <citation type="submission" date="2021-03" db="EMBL/GenBank/DDBJ databases">
        <title>Comparative genomics and phylogenomic investigation of the class Geoglossomycetes provide insights into ecological specialization and systematics.</title>
        <authorList>
            <person name="Melie T."/>
            <person name="Pirro S."/>
            <person name="Miller A.N."/>
            <person name="Quandt A."/>
        </authorList>
    </citation>
    <scope>NUCLEOTIDE SEQUENCE</scope>
    <source>
        <strain evidence="2">CAQ_001_2017</strain>
    </source>
</reference>
<dbReference type="AlphaFoldDB" id="A0A9P8LG96"/>
<evidence type="ECO:0000256" key="1">
    <source>
        <dbReference type="SAM" id="MobiDB-lite"/>
    </source>
</evidence>
<comment type="caution">
    <text evidence="2">The sequence shown here is derived from an EMBL/GenBank/DDBJ whole genome shotgun (WGS) entry which is preliminary data.</text>
</comment>
<gene>
    <name evidence="2" type="ORF">GP486_001876</name>
</gene>
<dbReference type="Proteomes" id="UP000750711">
    <property type="component" value="Unassembled WGS sequence"/>
</dbReference>
<dbReference type="EMBL" id="JAGHQM010000186">
    <property type="protein sequence ID" value="KAH0564729.1"/>
    <property type="molecule type" value="Genomic_DNA"/>
</dbReference>
<keyword evidence="3" id="KW-1185">Reference proteome</keyword>
<accession>A0A9P8LG96</accession>
<protein>
    <submittedName>
        <fullName evidence="2">Uncharacterized protein</fullName>
    </submittedName>
</protein>
<feature type="region of interest" description="Disordered" evidence="1">
    <location>
        <begin position="353"/>
        <end position="378"/>
    </location>
</feature>
<sequence length="378" mass="41059">MANAIINTGILIGTVISLIPQKPANPDKQTTVILATGDAPNAGGSVPHIAVWDGNGNRIGQFKGDANGHIDDKGTMSFTIDNDQNGGRSAQPEYISIVMQETDAICISAVVAMGDSAQWTWTGDLGFTCGAQWYPSQFPVGASNNPPRCAWIDSDHTNGIVAKGLSMHIRDFSGDPDLVQQYMEDQRRLCQNSARMTFQPEPIVPDSVIPFFNPPLQYERASDGGSHGSDPSTGGALKKPNQGIDRKTGAYPDGTDMSIHDTRKRHARDITPRNSTASSNVKGKNNRPGHLTISHISGHSAKELCEHPNSLGPDFVSTVEKIFCDMETGKWWPLCDATNNQCCFDLDHQTMRGEGPNVKRTSAEPVPEKQYKTSKVWN</sequence>
<proteinExistence type="predicted"/>
<feature type="compositionally biased region" description="Polar residues" evidence="1">
    <location>
        <begin position="272"/>
        <end position="283"/>
    </location>
</feature>
<evidence type="ECO:0000313" key="3">
    <source>
        <dbReference type="Proteomes" id="UP000750711"/>
    </source>
</evidence>